<evidence type="ECO:0000313" key="5">
    <source>
        <dbReference type="EMBL" id="MFC5755019.1"/>
    </source>
</evidence>
<name>A0ABW1AKG3_9ACTN</name>
<accession>A0ABW1AKG3</accession>
<reference evidence="6" key="1">
    <citation type="journal article" date="2019" name="Int. J. Syst. Evol. Microbiol.">
        <title>The Global Catalogue of Microorganisms (GCM) 10K type strain sequencing project: providing services to taxonomists for standard genome sequencing and annotation.</title>
        <authorList>
            <consortium name="The Broad Institute Genomics Platform"/>
            <consortium name="The Broad Institute Genome Sequencing Center for Infectious Disease"/>
            <person name="Wu L."/>
            <person name="Ma J."/>
        </authorList>
    </citation>
    <scope>NUCLEOTIDE SEQUENCE [LARGE SCALE GENOMIC DNA]</scope>
    <source>
        <strain evidence="6">KCTC 42087</strain>
    </source>
</reference>
<evidence type="ECO:0000256" key="3">
    <source>
        <dbReference type="ARBA" id="ARBA00023002"/>
    </source>
</evidence>
<dbReference type="InterPro" id="IPR036250">
    <property type="entry name" value="AcylCo_DH-like_C"/>
</dbReference>
<keyword evidence="2" id="KW-0274">FAD</keyword>
<evidence type="ECO:0000256" key="1">
    <source>
        <dbReference type="ARBA" id="ARBA00022630"/>
    </source>
</evidence>
<comment type="caution">
    <text evidence="5">The sequence shown here is derived from an EMBL/GenBank/DDBJ whole genome shotgun (WGS) entry which is preliminary data.</text>
</comment>
<feature type="non-terminal residue" evidence="5">
    <location>
        <position position="251"/>
    </location>
</feature>
<proteinExistence type="predicted"/>
<gene>
    <name evidence="5" type="ORF">ACFPZN_56245</name>
</gene>
<evidence type="ECO:0000259" key="4">
    <source>
        <dbReference type="Pfam" id="PF00441"/>
    </source>
</evidence>
<dbReference type="InterPro" id="IPR009075">
    <property type="entry name" value="AcylCo_DH/oxidase_C"/>
</dbReference>
<sequence length="251" mass="26845">MAKSRSLPEDRLWAQYRELGWLEAPPVELAIVLEELGYVADPTPFLASATWFAPLAGRLPEGAGTAVCDGTGRFVLDADRADEVALVTGDGVVVVNGADLAAKRVDVFDPTLHVAHVEAQDLAKGVPDLALMGLAVTAVGSCRRILDLVVEHVKQRVQFGVPIGSFQAVKHKAADMYVAIERARALAYFSALTIAEDDAGRGRAALMAKAAAGECQRVVFAHGLQLFGAMGFTWENEVQVHLKRAKACDLL</sequence>
<dbReference type="RefSeq" id="WP_378293667.1">
    <property type="nucleotide sequence ID" value="NZ_JBHSON010000267.1"/>
</dbReference>
<dbReference type="Proteomes" id="UP001596074">
    <property type="component" value="Unassembled WGS sequence"/>
</dbReference>
<dbReference type="SUPFAM" id="SSF47203">
    <property type="entry name" value="Acyl-CoA dehydrogenase C-terminal domain-like"/>
    <property type="match status" value="1"/>
</dbReference>
<evidence type="ECO:0000256" key="2">
    <source>
        <dbReference type="ARBA" id="ARBA00022827"/>
    </source>
</evidence>
<evidence type="ECO:0000313" key="6">
    <source>
        <dbReference type="Proteomes" id="UP001596074"/>
    </source>
</evidence>
<protein>
    <submittedName>
        <fullName evidence="5">Acyl-CoA dehydrogenase family protein</fullName>
    </submittedName>
</protein>
<dbReference type="Pfam" id="PF00441">
    <property type="entry name" value="Acyl-CoA_dh_1"/>
    <property type="match status" value="1"/>
</dbReference>
<keyword evidence="1" id="KW-0285">Flavoprotein</keyword>
<feature type="domain" description="Acyl-CoA dehydrogenase/oxidase C-terminal" evidence="4">
    <location>
        <begin position="133"/>
        <end position="247"/>
    </location>
</feature>
<dbReference type="PANTHER" id="PTHR43884">
    <property type="entry name" value="ACYL-COA DEHYDROGENASE"/>
    <property type="match status" value="1"/>
</dbReference>
<dbReference type="Gene3D" id="1.20.140.10">
    <property type="entry name" value="Butyryl-CoA Dehydrogenase, subunit A, domain 3"/>
    <property type="match status" value="1"/>
</dbReference>
<dbReference type="PANTHER" id="PTHR43884:SF20">
    <property type="entry name" value="ACYL-COA DEHYDROGENASE FADE28"/>
    <property type="match status" value="1"/>
</dbReference>
<dbReference type="EMBL" id="JBHSON010000267">
    <property type="protein sequence ID" value="MFC5755019.1"/>
    <property type="molecule type" value="Genomic_DNA"/>
</dbReference>
<keyword evidence="6" id="KW-1185">Reference proteome</keyword>
<keyword evidence="3" id="KW-0560">Oxidoreductase</keyword>
<organism evidence="5 6">
    <name type="scientific">Actinomadura rugatobispora</name>
    <dbReference type="NCBI Taxonomy" id="1994"/>
    <lineage>
        <taxon>Bacteria</taxon>
        <taxon>Bacillati</taxon>
        <taxon>Actinomycetota</taxon>
        <taxon>Actinomycetes</taxon>
        <taxon>Streptosporangiales</taxon>
        <taxon>Thermomonosporaceae</taxon>
        <taxon>Actinomadura</taxon>
    </lineage>
</organism>